<name>A0A7X0IHJ9_9ACTN</name>
<dbReference type="RefSeq" id="WP_281390430.1">
    <property type="nucleotide sequence ID" value="NZ_JACHIU010000001.1"/>
</dbReference>
<evidence type="ECO:0000313" key="4">
    <source>
        <dbReference type="EMBL" id="MBB6474789.1"/>
    </source>
</evidence>
<dbReference type="InterPro" id="IPR001919">
    <property type="entry name" value="CBD2"/>
</dbReference>
<dbReference type="InterPro" id="IPR008965">
    <property type="entry name" value="CBM2/CBM3_carb-bd_dom_sf"/>
</dbReference>
<dbReference type="Pfam" id="PF13472">
    <property type="entry name" value="Lipase_GDSL_2"/>
    <property type="match status" value="1"/>
</dbReference>
<evidence type="ECO:0000256" key="1">
    <source>
        <dbReference type="SAM" id="MobiDB-lite"/>
    </source>
</evidence>
<proteinExistence type="predicted"/>
<dbReference type="CDD" id="cd01833">
    <property type="entry name" value="XynB_like"/>
    <property type="match status" value="1"/>
</dbReference>
<dbReference type="EMBL" id="JACHIU010000001">
    <property type="protein sequence ID" value="MBB6474789.1"/>
    <property type="molecule type" value="Genomic_DNA"/>
</dbReference>
<evidence type="ECO:0000259" key="3">
    <source>
        <dbReference type="PROSITE" id="PS51173"/>
    </source>
</evidence>
<feature type="compositionally biased region" description="Pro residues" evidence="1">
    <location>
        <begin position="244"/>
        <end position="273"/>
    </location>
</feature>
<protein>
    <submittedName>
        <fullName evidence="4">Lysophospholipase L1-like esterase</fullName>
    </submittedName>
</protein>
<gene>
    <name evidence="4" type="ORF">BJ992_004220</name>
</gene>
<dbReference type="PROSITE" id="PS51173">
    <property type="entry name" value="CBM2"/>
    <property type="match status" value="1"/>
</dbReference>
<comment type="caution">
    <text evidence="4">The sequence shown here is derived from an EMBL/GenBank/DDBJ whole genome shotgun (WGS) entry which is preliminary data.</text>
</comment>
<dbReference type="GO" id="GO:0004622">
    <property type="term" value="F:phosphatidylcholine lysophospholipase activity"/>
    <property type="evidence" value="ECO:0007669"/>
    <property type="project" value="TreeGrafter"/>
</dbReference>
<dbReference type="GO" id="GO:0030247">
    <property type="term" value="F:polysaccharide binding"/>
    <property type="evidence" value="ECO:0007669"/>
    <property type="project" value="UniProtKB-UniRule"/>
</dbReference>
<dbReference type="Proteomes" id="UP000555564">
    <property type="component" value="Unassembled WGS sequence"/>
</dbReference>
<feature type="region of interest" description="Disordered" evidence="1">
    <location>
        <begin position="204"/>
        <end position="278"/>
    </location>
</feature>
<dbReference type="Pfam" id="PF00553">
    <property type="entry name" value="CBM_2"/>
    <property type="match status" value="1"/>
</dbReference>
<dbReference type="SUPFAM" id="SSF49384">
    <property type="entry name" value="Carbohydrate-binding domain"/>
    <property type="match status" value="1"/>
</dbReference>
<dbReference type="Gene3D" id="3.40.50.1110">
    <property type="entry name" value="SGNH hydrolase"/>
    <property type="match status" value="1"/>
</dbReference>
<organism evidence="4 5">
    <name type="scientific">Sphaerisporangium rubeum</name>
    <dbReference type="NCBI Taxonomy" id="321317"/>
    <lineage>
        <taxon>Bacteria</taxon>
        <taxon>Bacillati</taxon>
        <taxon>Actinomycetota</taxon>
        <taxon>Actinomycetes</taxon>
        <taxon>Streptosporangiales</taxon>
        <taxon>Streptosporangiaceae</taxon>
        <taxon>Sphaerisporangium</taxon>
    </lineage>
</organism>
<evidence type="ECO:0000313" key="5">
    <source>
        <dbReference type="Proteomes" id="UP000555564"/>
    </source>
</evidence>
<dbReference type="GO" id="GO:0005975">
    <property type="term" value="P:carbohydrate metabolic process"/>
    <property type="evidence" value="ECO:0007669"/>
    <property type="project" value="InterPro"/>
</dbReference>
<accession>A0A7X0IHJ9</accession>
<keyword evidence="5" id="KW-1185">Reference proteome</keyword>
<dbReference type="GO" id="GO:0004553">
    <property type="term" value="F:hydrolase activity, hydrolyzing O-glycosyl compounds"/>
    <property type="evidence" value="ECO:0007669"/>
    <property type="project" value="InterPro"/>
</dbReference>
<dbReference type="SMART" id="SM00637">
    <property type="entry name" value="CBD_II"/>
    <property type="match status" value="1"/>
</dbReference>
<dbReference type="AlphaFoldDB" id="A0A7X0IHJ9"/>
<dbReference type="InterPro" id="IPR013830">
    <property type="entry name" value="SGNH_hydro"/>
</dbReference>
<dbReference type="InterPro" id="IPR036514">
    <property type="entry name" value="SGNH_hydro_sf"/>
</dbReference>
<dbReference type="PANTHER" id="PTHR30383">
    <property type="entry name" value="THIOESTERASE 1/PROTEASE 1/LYSOPHOSPHOLIPASE L1"/>
    <property type="match status" value="1"/>
</dbReference>
<dbReference type="PANTHER" id="PTHR30383:SF2">
    <property type="entry name" value="CELLULOSE-BINDING PROTEIN"/>
    <property type="match status" value="1"/>
</dbReference>
<dbReference type="SUPFAM" id="SSF52266">
    <property type="entry name" value="SGNH hydrolase"/>
    <property type="match status" value="1"/>
</dbReference>
<evidence type="ECO:0000256" key="2">
    <source>
        <dbReference type="SAM" id="SignalP"/>
    </source>
</evidence>
<sequence>MLTALVGVLAYLVITPALPARAATVKIMPLGDSITGSPGCWRALLWNRLVQAGYTGLDFVGTLPPQGCGVSYDGDNEGHGGALVTNVADQNQLPAWLSATNPDIVLMHFGTNDVWSNRPTQTILAAYSKLVDQMRANNPRMKILVAKIIPMSVSSCPECGNRVISLNADIPAWAAAKSTSASPIVVVDHWTAFSTAQNTYDGVHPNASGDQKMSDAWYPPLKSLLDGVTPTGEPTPTITTTPTPTRPPTPTPTPTPTRTPTPTPSGPPTPTPTTSPGGCQATYTVTNSWPGGFQADVTIRNPGPATAPGWTVRWTWPTGQTVSQAWNATVTTTGTSVTAKNASYNATLTAGATTTFGFTGTHTGTNTSPTPVTCTFP</sequence>
<keyword evidence="2" id="KW-0732">Signal</keyword>
<feature type="compositionally biased region" description="Low complexity" evidence="1">
    <location>
        <begin position="229"/>
        <end position="243"/>
    </location>
</feature>
<dbReference type="Gene3D" id="2.60.40.290">
    <property type="match status" value="1"/>
</dbReference>
<reference evidence="4 5" key="1">
    <citation type="submission" date="2020-08" db="EMBL/GenBank/DDBJ databases">
        <title>Sequencing the genomes of 1000 actinobacteria strains.</title>
        <authorList>
            <person name="Klenk H.-P."/>
        </authorList>
    </citation>
    <scope>NUCLEOTIDE SEQUENCE [LARGE SCALE GENOMIC DNA]</scope>
    <source>
        <strain evidence="4 5">DSM 44936</strain>
    </source>
</reference>
<feature type="chain" id="PRO_5031020858" evidence="2">
    <location>
        <begin position="23"/>
        <end position="377"/>
    </location>
</feature>
<feature type="domain" description="CBM2" evidence="3">
    <location>
        <begin position="272"/>
        <end position="377"/>
    </location>
</feature>
<dbReference type="InterPro" id="IPR012291">
    <property type="entry name" value="CBM2_carb-bd_dom_sf"/>
</dbReference>
<feature type="signal peptide" evidence="2">
    <location>
        <begin position="1"/>
        <end position="22"/>
    </location>
</feature>
<dbReference type="InterPro" id="IPR051532">
    <property type="entry name" value="Ester_Hydrolysis_Enzymes"/>
</dbReference>